<keyword evidence="16" id="KW-1185">Reference proteome</keyword>
<organism evidence="15 16">
    <name type="scientific">Rhynchosporium graminicola</name>
    <dbReference type="NCBI Taxonomy" id="2792576"/>
    <lineage>
        <taxon>Eukaryota</taxon>
        <taxon>Fungi</taxon>
        <taxon>Dikarya</taxon>
        <taxon>Ascomycota</taxon>
        <taxon>Pezizomycotina</taxon>
        <taxon>Leotiomycetes</taxon>
        <taxon>Helotiales</taxon>
        <taxon>Ploettnerulaceae</taxon>
        <taxon>Rhynchosporium</taxon>
    </lineage>
</organism>
<evidence type="ECO:0000313" key="15">
    <source>
        <dbReference type="EMBL" id="CZS88099.1"/>
    </source>
</evidence>
<dbReference type="SUPFAM" id="SSF51735">
    <property type="entry name" value="NAD(P)-binding Rossmann-fold domains"/>
    <property type="match status" value="1"/>
</dbReference>
<dbReference type="CDD" id="cd18126">
    <property type="entry name" value="GAPDH_I_C"/>
    <property type="match status" value="1"/>
</dbReference>
<protein>
    <recommendedName>
        <fullName evidence="5">glyceraldehyde-3-phosphate dehydrogenase (phosphorylating)</fullName>
        <ecNumber evidence="5">1.2.1.12</ecNumber>
    </recommendedName>
</protein>
<comment type="subunit">
    <text evidence="4">Homotetramer.</text>
</comment>
<keyword evidence="10" id="KW-0324">Glycolysis</keyword>
<dbReference type="SUPFAM" id="SSF55347">
    <property type="entry name" value="Glyceraldehyde-3-phosphate dehydrogenase-like, C-terminal domain"/>
    <property type="match status" value="1"/>
</dbReference>
<evidence type="ECO:0000256" key="6">
    <source>
        <dbReference type="ARBA" id="ARBA00022490"/>
    </source>
</evidence>
<dbReference type="Proteomes" id="UP000178129">
    <property type="component" value="Unassembled WGS sequence"/>
</dbReference>
<evidence type="ECO:0000256" key="3">
    <source>
        <dbReference type="ARBA" id="ARBA00007406"/>
    </source>
</evidence>
<proteinExistence type="inferred from homology"/>
<dbReference type="InParanoid" id="A0A1E1JQT4"/>
<evidence type="ECO:0000259" key="14">
    <source>
        <dbReference type="SMART" id="SM00846"/>
    </source>
</evidence>
<comment type="pathway">
    <text evidence="2">Carbohydrate degradation; glycolysis; pyruvate from D-glyceraldehyde 3-phosphate: step 1/5.</text>
</comment>
<evidence type="ECO:0000256" key="4">
    <source>
        <dbReference type="ARBA" id="ARBA00011881"/>
    </source>
</evidence>
<sequence>MVIYIRINGFGRAGTTVLRSAIERSKIQIVAIHDPLLDLKHVISVQDSHLIVKGYEINFCREKHAAAIPWKDAGAEYIVDTKGIFIKEAQAKAHLSVDFKKVISCSLSVDAPMFIMGVNLRSYDSSTDVISGASCKTNAISPLAKVINDRFTIVEGLTTTIHAYTVNQKLVDGPSHKYLRDGRSAPQNIIPSNTSAATAVGEVLLELEGKLSGIAMMVPISSISVVDLTCRVKKEASLDEMKDAVKEAANGILSYTEDEFASSDMKGNPNSCVFDIKASIAWNKNCFKLVGWYFHQ</sequence>
<dbReference type="PRINTS" id="PR00078">
    <property type="entry name" value="G3PDHDRGNASE"/>
</dbReference>
<dbReference type="PANTHER" id="PTHR10836">
    <property type="entry name" value="GLYCERALDEHYDE 3-PHOSPHATE DEHYDROGENASE"/>
    <property type="match status" value="1"/>
</dbReference>
<feature type="active site" description="Nucleophile" evidence="11">
    <location>
        <position position="135"/>
    </location>
</feature>
<evidence type="ECO:0000256" key="2">
    <source>
        <dbReference type="ARBA" id="ARBA00004869"/>
    </source>
</evidence>
<dbReference type="GO" id="GO:0051287">
    <property type="term" value="F:NAD binding"/>
    <property type="evidence" value="ECO:0007669"/>
    <property type="project" value="InterPro"/>
</dbReference>
<dbReference type="InterPro" id="IPR020828">
    <property type="entry name" value="GlycerAld_3-P_DH_NAD(P)-bd"/>
</dbReference>
<dbReference type="Gene3D" id="3.40.50.720">
    <property type="entry name" value="NAD(P)-binding Rossmann-like Domain"/>
    <property type="match status" value="1"/>
</dbReference>
<dbReference type="EMBL" id="FJUW01000001">
    <property type="protein sequence ID" value="CZS88099.1"/>
    <property type="molecule type" value="Genomic_DNA"/>
</dbReference>
<evidence type="ECO:0000256" key="13">
    <source>
        <dbReference type="PIRSR" id="PIRSR000149-4"/>
    </source>
</evidence>
<evidence type="ECO:0000256" key="8">
    <source>
        <dbReference type="ARBA" id="ARBA00023002"/>
    </source>
</evidence>
<name>A0A1E1JQT4_9HELO</name>
<evidence type="ECO:0000256" key="11">
    <source>
        <dbReference type="PIRSR" id="PIRSR000149-1"/>
    </source>
</evidence>
<dbReference type="GO" id="GO:0004365">
    <property type="term" value="F:glyceraldehyde-3-phosphate dehydrogenase (NAD+) (phosphorylating) activity"/>
    <property type="evidence" value="ECO:0007669"/>
    <property type="project" value="UniProtKB-EC"/>
</dbReference>
<keyword evidence="7 12" id="KW-0547">Nucleotide-binding</keyword>
<comment type="similarity">
    <text evidence="3">Belongs to the glyceraldehyde-3-phosphate dehydrogenase family.</text>
</comment>
<evidence type="ECO:0000256" key="7">
    <source>
        <dbReference type="ARBA" id="ARBA00022741"/>
    </source>
</evidence>
<dbReference type="PANTHER" id="PTHR10836:SF76">
    <property type="entry name" value="GLYCERALDEHYDE-3-PHOSPHATE DEHYDROGENASE-RELATED"/>
    <property type="match status" value="1"/>
</dbReference>
<comment type="caution">
    <text evidence="15">The sequence shown here is derived from an EMBL/GenBank/DDBJ whole genome shotgun (WGS) entry which is preliminary data.</text>
</comment>
<dbReference type="EC" id="1.2.1.12" evidence="5"/>
<dbReference type="PIRSF" id="PIRSF000149">
    <property type="entry name" value="GAP_DH"/>
    <property type="match status" value="1"/>
</dbReference>
<accession>A0A1E1JQT4</accession>
<keyword evidence="9 12" id="KW-0520">NAD</keyword>
<dbReference type="InterPro" id="IPR020829">
    <property type="entry name" value="GlycerAld_3-P_DH_cat"/>
</dbReference>
<feature type="binding site" evidence="12">
    <location>
        <position position="34"/>
    </location>
    <ligand>
        <name>NAD(+)</name>
        <dbReference type="ChEBI" id="CHEBI:57540"/>
    </ligand>
</feature>
<dbReference type="InterPro" id="IPR036291">
    <property type="entry name" value="NAD(P)-bd_dom_sf"/>
</dbReference>
<evidence type="ECO:0000256" key="9">
    <source>
        <dbReference type="ARBA" id="ARBA00023027"/>
    </source>
</evidence>
<dbReference type="SMART" id="SM00846">
    <property type="entry name" value="Gp_dh_N"/>
    <property type="match status" value="1"/>
</dbReference>
<dbReference type="STRING" id="914237.A0A1E1JQT4"/>
<comment type="subcellular location">
    <subcellularLocation>
        <location evidence="1">Cytoplasm</location>
    </subcellularLocation>
</comment>
<dbReference type="Pfam" id="PF02800">
    <property type="entry name" value="Gp_dh_C"/>
    <property type="match status" value="1"/>
</dbReference>
<evidence type="ECO:0000256" key="12">
    <source>
        <dbReference type="PIRSR" id="PIRSR000149-3"/>
    </source>
</evidence>
<gene>
    <name evidence="15" type="ORF">RCO7_01067</name>
</gene>
<dbReference type="UniPathway" id="UPA00109">
    <property type="reaction ID" value="UER00184"/>
</dbReference>
<feature type="domain" description="Glyceraldehyde 3-phosphate dehydrogenase NAD(P) binding" evidence="14">
    <location>
        <begin position="3"/>
        <end position="135"/>
    </location>
</feature>
<evidence type="ECO:0000256" key="5">
    <source>
        <dbReference type="ARBA" id="ARBA00013119"/>
    </source>
</evidence>
<evidence type="ECO:0000256" key="1">
    <source>
        <dbReference type="ARBA" id="ARBA00004496"/>
    </source>
</evidence>
<dbReference type="GO" id="GO:0006096">
    <property type="term" value="P:glycolytic process"/>
    <property type="evidence" value="ECO:0007669"/>
    <property type="project" value="UniProtKB-UniPathway"/>
</dbReference>
<reference evidence="16" key="1">
    <citation type="submission" date="2016-03" db="EMBL/GenBank/DDBJ databases">
        <authorList>
            <person name="Ploux O."/>
        </authorList>
    </citation>
    <scope>NUCLEOTIDE SEQUENCE [LARGE SCALE GENOMIC DNA]</scope>
    <source>
        <strain evidence="16">UK7</strain>
    </source>
</reference>
<keyword evidence="6" id="KW-0963">Cytoplasm</keyword>
<keyword evidence="8" id="KW-0560">Oxidoreductase</keyword>
<dbReference type="FunFam" id="3.30.360.10:FF:000010">
    <property type="entry name" value="Glyceraldehyde-3-phosphate dehydrogenase"/>
    <property type="match status" value="1"/>
</dbReference>
<dbReference type="GO" id="GO:0005829">
    <property type="term" value="C:cytosol"/>
    <property type="evidence" value="ECO:0007669"/>
    <property type="project" value="TreeGrafter"/>
</dbReference>
<dbReference type="Gene3D" id="3.30.360.10">
    <property type="entry name" value="Dihydrodipicolinate Reductase, domain 2"/>
    <property type="match status" value="1"/>
</dbReference>
<feature type="site" description="Activates thiol group during catalysis" evidence="13">
    <location>
        <position position="162"/>
    </location>
</feature>
<evidence type="ECO:0000256" key="10">
    <source>
        <dbReference type="ARBA" id="ARBA00023152"/>
    </source>
</evidence>
<evidence type="ECO:0000313" key="16">
    <source>
        <dbReference type="Proteomes" id="UP000178129"/>
    </source>
</evidence>
<dbReference type="InterPro" id="IPR020831">
    <property type="entry name" value="GlycerAld/Erythrose_P_DH"/>
</dbReference>
<dbReference type="AlphaFoldDB" id="A0A1E1JQT4"/>